<name>G4Z400_PHYSP</name>
<dbReference type="AlphaFoldDB" id="G4Z400"/>
<feature type="chain" id="PRO_5003471865" description="Pectate lyase" evidence="1">
    <location>
        <begin position="22"/>
        <end position="107"/>
    </location>
</feature>
<feature type="signal peptide" evidence="1">
    <location>
        <begin position="1"/>
        <end position="21"/>
    </location>
</feature>
<dbReference type="EMBL" id="JH159153">
    <property type="protein sequence ID" value="EGZ21552.1"/>
    <property type="molecule type" value="Genomic_DNA"/>
</dbReference>
<dbReference type="KEGG" id="psoj:PHYSODRAFT_299235"/>
<accession>G4Z400</accession>
<protein>
    <recommendedName>
        <fullName evidence="4">Pectate lyase</fullName>
    </recommendedName>
</protein>
<evidence type="ECO:0008006" key="4">
    <source>
        <dbReference type="Google" id="ProtNLM"/>
    </source>
</evidence>
<reference evidence="2 3" key="1">
    <citation type="journal article" date="2006" name="Science">
        <title>Phytophthora genome sequences uncover evolutionary origins and mechanisms of pathogenesis.</title>
        <authorList>
            <person name="Tyler B.M."/>
            <person name="Tripathy S."/>
            <person name="Zhang X."/>
            <person name="Dehal P."/>
            <person name="Jiang R.H."/>
            <person name="Aerts A."/>
            <person name="Arredondo F.D."/>
            <person name="Baxter L."/>
            <person name="Bensasson D."/>
            <person name="Beynon J.L."/>
            <person name="Chapman J."/>
            <person name="Damasceno C.M."/>
            <person name="Dorrance A.E."/>
            <person name="Dou D."/>
            <person name="Dickerman A.W."/>
            <person name="Dubchak I.L."/>
            <person name="Garbelotto M."/>
            <person name="Gijzen M."/>
            <person name="Gordon S.G."/>
            <person name="Govers F."/>
            <person name="Grunwald N.J."/>
            <person name="Huang W."/>
            <person name="Ivors K.L."/>
            <person name="Jones R.W."/>
            <person name="Kamoun S."/>
            <person name="Krampis K."/>
            <person name="Lamour K.H."/>
            <person name="Lee M.K."/>
            <person name="McDonald W.H."/>
            <person name="Medina M."/>
            <person name="Meijer H.J."/>
            <person name="Nordberg E.K."/>
            <person name="Maclean D.J."/>
            <person name="Ospina-Giraldo M.D."/>
            <person name="Morris P.F."/>
            <person name="Phuntumart V."/>
            <person name="Putnam N.H."/>
            <person name="Rash S."/>
            <person name="Rose J.K."/>
            <person name="Sakihama Y."/>
            <person name="Salamov A.A."/>
            <person name="Savidor A."/>
            <person name="Scheuring C.F."/>
            <person name="Smith B.M."/>
            <person name="Sobral B.W."/>
            <person name="Terry A."/>
            <person name="Torto-Alalibo T.A."/>
            <person name="Win J."/>
            <person name="Xu Z."/>
            <person name="Zhang H."/>
            <person name="Grigoriev I.V."/>
            <person name="Rokhsar D.S."/>
            <person name="Boore J.L."/>
        </authorList>
    </citation>
    <scope>NUCLEOTIDE SEQUENCE [LARGE SCALE GENOMIC DNA]</scope>
    <source>
        <strain evidence="2 3">P6497</strain>
    </source>
</reference>
<evidence type="ECO:0000256" key="1">
    <source>
        <dbReference type="SAM" id="SignalP"/>
    </source>
</evidence>
<keyword evidence="3" id="KW-1185">Reference proteome</keyword>
<keyword evidence="1" id="KW-0732">Signal</keyword>
<dbReference type="RefSeq" id="XP_009524269.1">
    <property type="nucleotide sequence ID" value="XM_009525974.1"/>
</dbReference>
<dbReference type="Proteomes" id="UP000002640">
    <property type="component" value="Unassembled WGS sequence"/>
</dbReference>
<evidence type="ECO:0000313" key="2">
    <source>
        <dbReference type="EMBL" id="EGZ21552.1"/>
    </source>
</evidence>
<gene>
    <name evidence="2" type="ORF">PHYSODRAFT_299235</name>
</gene>
<organism evidence="2 3">
    <name type="scientific">Phytophthora sojae (strain P6497)</name>
    <name type="common">Soybean stem and root rot agent</name>
    <name type="synonym">Phytophthora megasperma f. sp. glycines</name>
    <dbReference type="NCBI Taxonomy" id="1094619"/>
    <lineage>
        <taxon>Eukaryota</taxon>
        <taxon>Sar</taxon>
        <taxon>Stramenopiles</taxon>
        <taxon>Oomycota</taxon>
        <taxon>Peronosporomycetes</taxon>
        <taxon>Peronosporales</taxon>
        <taxon>Peronosporaceae</taxon>
        <taxon>Phytophthora</taxon>
    </lineage>
</organism>
<evidence type="ECO:0000313" key="3">
    <source>
        <dbReference type="Proteomes" id="UP000002640"/>
    </source>
</evidence>
<sequence length="107" mass="10997">MTKLFMVVCIVVALAVAGGSSAPLQASRNLRPTVEETAAAPCPMHSSLSGSLDTGSGSLQESGTMAIGNTVFNVVDPSESNTITIDGKLYKTSDITRGNAKTYSIST</sequence>
<dbReference type="InParanoid" id="G4Z400"/>
<dbReference type="GeneID" id="20641713"/>
<proteinExistence type="predicted"/>